<reference evidence="1" key="1">
    <citation type="journal article" date="2015" name="Nature">
        <title>Complex archaea that bridge the gap between prokaryotes and eukaryotes.</title>
        <authorList>
            <person name="Spang A."/>
            <person name="Saw J.H."/>
            <person name="Jorgensen S.L."/>
            <person name="Zaremba-Niedzwiedzka K."/>
            <person name="Martijn J."/>
            <person name="Lind A.E."/>
            <person name="van Eijk R."/>
            <person name="Schleper C."/>
            <person name="Guy L."/>
            <person name="Ettema T.J."/>
        </authorList>
    </citation>
    <scope>NUCLEOTIDE SEQUENCE</scope>
</reference>
<evidence type="ECO:0000313" key="1">
    <source>
        <dbReference type="EMBL" id="KKM21452.1"/>
    </source>
</evidence>
<proteinExistence type="predicted"/>
<gene>
    <name evidence="1" type="ORF">LCGC14_1635350</name>
</gene>
<name>A0A0F9I1M2_9ZZZZ</name>
<comment type="caution">
    <text evidence="1">The sequence shown here is derived from an EMBL/GenBank/DDBJ whole genome shotgun (WGS) entry which is preliminary data.</text>
</comment>
<organism evidence="1">
    <name type="scientific">marine sediment metagenome</name>
    <dbReference type="NCBI Taxonomy" id="412755"/>
    <lineage>
        <taxon>unclassified sequences</taxon>
        <taxon>metagenomes</taxon>
        <taxon>ecological metagenomes</taxon>
    </lineage>
</organism>
<accession>A0A0F9I1M2</accession>
<sequence>MAVIKCPKCGKVISLRFPYHKCIGVNKEGLDMKVIHDDELGGLMMIPLMCDWRISETCQIADCSERTNTIVCFNADESPTGKPVHVGICEKHHIQSKKERKFNFTVNI</sequence>
<dbReference type="EMBL" id="LAZR01013548">
    <property type="protein sequence ID" value="KKM21452.1"/>
    <property type="molecule type" value="Genomic_DNA"/>
</dbReference>
<dbReference type="AlphaFoldDB" id="A0A0F9I1M2"/>
<protein>
    <submittedName>
        <fullName evidence="1">Uncharacterized protein</fullName>
    </submittedName>
</protein>